<dbReference type="RefSeq" id="WP_353530284.1">
    <property type="nucleotide sequence ID" value="NZ_JBBMEX010000004.1"/>
</dbReference>
<accession>A0ABV1HBU6</accession>
<name>A0ABV1HBU6_9FIRM</name>
<keyword evidence="2" id="KW-1185">Reference proteome</keyword>
<dbReference type="Proteomes" id="UP001454489">
    <property type="component" value="Unassembled WGS sequence"/>
</dbReference>
<organism evidence="1 2">
    <name type="scientific">Maccoyibacter intestinihominis</name>
    <dbReference type="NCBI Taxonomy" id="3133499"/>
    <lineage>
        <taxon>Bacteria</taxon>
        <taxon>Bacillati</taxon>
        <taxon>Bacillota</taxon>
        <taxon>Clostridia</taxon>
        <taxon>Lachnospirales</taxon>
        <taxon>Lachnospiraceae</taxon>
        <taxon>Maccoyibacter</taxon>
    </lineage>
</organism>
<dbReference type="EMBL" id="JBBMEX010000004">
    <property type="protein sequence ID" value="MEQ2557191.1"/>
    <property type="molecule type" value="Genomic_DNA"/>
</dbReference>
<reference evidence="1 2" key="1">
    <citation type="submission" date="2024-03" db="EMBL/GenBank/DDBJ databases">
        <title>Human intestinal bacterial collection.</title>
        <authorList>
            <person name="Pauvert C."/>
            <person name="Hitch T.C.A."/>
            <person name="Clavel T."/>
        </authorList>
    </citation>
    <scope>NUCLEOTIDE SEQUENCE [LARGE SCALE GENOMIC DNA]</scope>
    <source>
        <strain evidence="1 2">CLA-AA-H185</strain>
    </source>
</reference>
<evidence type="ECO:0000313" key="2">
    <source>
        <dbReference type="Proteomes" id="UP001454489"/>
    </source>
</evidence>
<evidence type="ECO:0000313" key="1">
    <source>
        <dbReference type="EMBL" id="MEQ2557191.1"/>
    </source>
</evidence>
<proteinExistence type="predicted"/>
<comment type="caution">
    <text evidence="1">The sequence shown here is derived from an EMBL/GenBank/DDBJ whole genome shotgun (WGS) entry which is preliminary data.</text>
</comment>
<sequence>MKEFMNQHGETVLAGTAAALVISSFAGMAFGGGFSRIAHIFSSWLYG</sequence>
<gene>
    <name evidence="1" type="ORF">WMO43_04775</name>
</gene>
<protein>
    <submittedName>
        <fullName evidence="1">Uncharacterized protein</fullName>
    </submittedName>
</protein>